<proteinExistence type="predicted"/>
<protein>
    <submittedName>
        <fullName evidence="1">Uncharacterized protein</fullName>
    </submittedName>
</protein>
<dbReference type="EMBL" id="CP076460">
    <property type="protein sequence ID" value="QWQ32584.1"/>
    <property type="molecule type" value="Genomic_DNA"/>
</dbReference>
<gene>
    <name evidence="1" type="ORF">KOY48_01885</name>
</gene>
<accession>A0A8F1SBI4</accession>
<dbReference type="Proteomes" id="UP000679129">
    <property type="component" value="Chromosome"/>
</dbReference>
<evidence type="ECO:0000313" key="2">
    <source>
        <dbReference type="Proteomes" id="UP000679129"/>
    </source>
</evidence>
<evidence type="ECO:0000313" key="1">
    <source>
        <dbReference type="EMBL" id="QWQ32584.1"/>
    </source>
</evidence>
<organism evidence="1 2">
    <name type="scientific">Candidatus Minimicrobia naudis</name>
    <dbReference type="NCBI Taxonomy" id="2841263"/>
    <lineage>
        <taxon>Bacteria</taxon>
        <taxon>Candidatus Saccharimonadota</taxon>
        <taxon>Candidatus Saccharimonadota incertae sedis</taxon>
        <taxon>Candidatus Minimicrobia</taxon>
    </lineage>
</organism>
<dbReference type="AlphaFoldDB" id="A0A8F1SBI4"/>
<keyword evidence="2" id="KW-1185">Reference proteome</keyword>
<reference evidence="1" key="1">
    <citation type="submission" date="2021-06" db="EMBL/GenBank/DDBJ databases">
        <title>An adapted protocol for Saccharibacteria cultivation: two new species join this phylum of Candidate Phyla Radiations.</title>
        <authorList>
            <person name="Ibrahim A."/>
            <person name="Maatouk M."/>
            <person name="Zgheib R."/>
            <person name="Haddad G."/>
            <person name="Bou Khalil J."/>
            <person name="Raoult D."/>
            <person name="Bittar F."/>
        </authorList>
    </citation>
    <scope>NUCLEOTIDE SEQUENCE</scope>
    <source>
        <strain evidence="1">IHU1</strain>
    </source>
</reference>
<name>A0A8F1SBI4_9BACT</name>
<sequence>MVTPKAEIWSSLTSSPVKTGNLDGGSAVLELAQTIFGVSTLVCGK</sequence>
<dbReference type="KEGG" id="mnd:KOY48_01885"/>